<evidence type="ECO:0000256" key="1">
    <source>
        <dbReference type="ARBA" id="ARBA00034773"/>
    </source>
</evidence>
<dbReference type="Proteomes" id="UP001327560">
    <property type="component" value="Chromosome 4"/>
</dbReference>
<organism evidence="2 3">
    <name type="scientific">Canna indica</name>
    <name type="common">Indian-shot</name>
    <dbReference type="NCBI Taxonomy" id="4628"/>
    <lineage>
        <taxon>Eukaryota</taxon>
        <taxon>Viridiplantae</taxon>
        <taxon>Streptophyta</taxon>
        <taxon>Embryophyta</taxon>
        <taxon>Tracheophyta</taxon>
        <taxon>Spermatophyta</taxon>
        <taxon>Magnoliopsida</taxon>
        <taxon>Liliopsida</taxon>
        <taxon>Zingiberales</taxon>
        <taxon>Cannaceae</taxon>
        <taxon>Canna</taxon>
    </lineage>
</organism>
<protein>
    <recommendedName>
        <fullName evidence="4">Senescence regulator</fullName>
    </recommendedName>
</protein>
<dbReference type="InterPro" id="IPR007608">
    <property type="entry name" value="Senescence_reg_S40"/>
</dbReference>
<reference evidence="2 3" key="1">
    <citation type="submission" date="2023-10" db="EMBL/GenBank/DDBJ databases">
        <title>Chromosome-scale genome assembly provides insights into flower coloration mechanisms of Canna indica.</title>
        <authorList>
            <person name="Li C."/>
        </authorList>
    </citation>
    <scope>NUCLEOTIDE SEQUENCE [LARGE SCALE GENOMIC DNA]</scope>
    <source>
        <tissue evidence="2">Flower</tissue>
    </source>
</reference>
<comment type="similarity">
    <text evidence="1">Belongs to the senescence regulator S40 family.</text>
</comment>
<dbReference type="EMBL" id="CP136893">
    <property type="protein sequence ID" value="WOL04265.1"/>
    <property type="molecule type" value="Genomic_DNA"/>
</dbReference>
<keyword evidence="3" id="KW-1185">Reference proteome</keyword>
<evidence type="ECO:0000313" key="2">
    <source>
        <dbReference type="EMBL" id="WOL04265.1"/>
    </source>
</evidence>
<dbReference type="GO" id="GO:0010150">
    <property type="term" value="P:leaf senescence"/>
    <property type="evidence" value="ECO:0007669"/>
    <property type="project" value="UniProtKB-ARBA"/>
</dbReference>
<evidence type="ECO:0000313" key="3">
    <source>
        <dbReference type="Proteomes" id="UP001327560"/>
    </source>
</evidence>
<proteinExistence type="inferred from homology"/>
<name>A0AAQ3KAZ0_9LILI</name>
<evidence type="ECO:0008006" key="4">
    <source>
        <dbReference type="Google" id="ProtNLM"/>
    </source>
</evidence>
<dbReference type="PANTHER" id="PTHR46525">
    <property type="entry name" value="EMB|CAB72159.1"/>
    <property type="match status" value="1"/>
</dbReference>
<dbReference type="Pfam" id="PF04520">
    <property type="entry name" value="Senescence_reg"/>
    <property type="match status" value="1"/>
</dbReference>
<sequence length="176" mass="19115">MMAGRSHHHHHHAAYRLFATPAPVEPARDDADEYTESDIWGCSIEPAAPPRQAADQLRVRTIPAARGKRSGAAAADRTPAASLPVGIPDWSKILGGCAESYSKNSCVCWAGAGGVEEADDDDELLDGGRRMVPPHELLWRSRGASMSVHEGIGRTLKGRDLRRVRNAVWEITGFQD</sequence>
<accession>A0AAQ3KAZ0</accession>
<dbReference type="AlphaFoldDB" id="A0AAQ3KAZ0"/>
<dbReference type="PANTHER" id="PTHR46525:SF2">
    <property type="entry name" value="EMB|CAB72159.1"/>
    <property type="match status" value="1"/>
</dbReference>
<gene>
    <name evidence="2" type="ORF">Cni_G12986</name>
</gene>